<dbReference type="InterPro" id="IPR002731">
    <property type="entry name" value="ATPase_BadF"/>
</dbReference>
<evidence type="ECO:0000313" key="2">
    <source>
        <dbReference type="EMBL" id="CAI9121560.1"/>
    </source>
</evidence>
<accession>A0AA35Y4Z1</accession>
<dbReference type="InterPro" id="IPR043129">
    <property type="entry name" value="ATPase_NBD"/>
</dbReference>
<dbReference type="AlphaFoldDB" id="A0AA35Y4Z1"/>
<gene>
    <name evidence="2" type="ORF">LMG32879_002407</name>
</gene>
<name>A0AA35Y4Z1_9PROT</name>
<organism evidence="2 3">
    <name type="scientific">Brytella acorum</name>
    <dbReference type="NCBI Taxonomy" id="2959299"/>
    <lineage>
        <taxon>Bacteria</taxon>
        <taxon>Pseudomonadati</taxon>
        <taxon>Pseudomonadota</taxon>
        <taxon>Alphaproteobacteria</taxon>
        <taxon>Acetobacterales</taxon>
        <taxon>Acetobacteraceae</taxon>
        <taxon>Brytella</taxon>
    </lineage>
</organism>
<dbReference type="PANTHER" id="PTHR43190">
    <property type="entry name" value="N-ACETYL-D-GLUCOSAMINE KINASE"/>
    <property type="match status" value="1"/>
</dbReference>
<proteinExistence type="predicted"/>
<keyword evidence="2" id="KW-0418">Kinase</keyword>
<dbReference type="RefSeq" id="WP_289842475.1">
    <property type="nucleotide sequence ID" value="NZ_CATKSH010000017.1"/>
</dbReference>
<dbReference type="Gene3D" id="3.30.420.40">
    <property type="match status" value="2"/>
</dbReference>
<comment type="caution">
    <text evidence="2">The sequence shown here is derived from an EMBL/GenBank/DDBJ whole genome shotgun (WGS) entry which is preliminary data.</text>
</comment>
<evidence type="ECO:0000259" key="1">
    <source>
        <dbReference type="Pfam" id="PF01869"/>
    </source>
</evidence>
<feature type="domain" description="ATPase BadF/BadG/BcrA/BcrD type" evidence="1">
    <location>
        <begin position="5"/>
        <end position="263"/>
    </location>
</feature>
<sequence length="311" mass="32541">MTEVLGLDGGGTKTIAVVARQDASIAQVVRGGGINPFDGDAWIGRFSELLGRIRKPVAAAALGLPGYGEDVRLTAMQDARVMDLPHGLATTVNDVELACFGAFAGGAGILLLAGTGSMAWRRGVDGQSARVGGWGSLFGDEGSAYWIGRQALALLSRGLDRRANVPARDMMALLGLLGGRAGDEPARVLLGWYASLTAPRQQVARLAEGIDGLARQGHITARDLMDAAAEQLATHLRVLMAEQSMPWSYGGSVFRSIGVRDRLENEFGPAVPPRLPPVGGGVLKAALSAGWVVDDPWIERLSGNLAAEGII</sequence>
<dbReference type="Proteomes" id="UP001176960">
    <property type="component" value="Unassembled WGS sequence"/>
</dbReference>
<protein>
    <submittedName>
        <fullName evidence="2">N-acetylglucosamine kinase</fullName>
    </submittedName>
</protein>
<dbReference type="Pfam" id="PF01869">
    <property type="entry name" value="BcrAD_BadFG"/>
    <property type="match status" value="1"/>
</dbReference>
<evidence type="ECO:0000313" key="3">
    <source>
        <dbReference type="Proteomes" id="UP001176960"/>
    </source>
</evidence>
<dbReference type="GO" id="GO:0016301">
    <property type="term" value="F:kinase activity"/>
    <property type="evidence" value="ECO:0007669"/>
    <property type="project" value="UniProtKB-KW"/>
</dbReference>
<dbReference type="SUPFAM" id="SSF53067">
    <property type="entry name" value="Actin-like ATPase domain"/>
    <property type="match status" value="2"/>
</dbReference>
<dbReference type="InterPro" id="IPR052519">
    <property type="entry name" value="Euk-type_GlcNAc_Kinase"/>
</dbReference>
<reference evidence="2" key="1">
    <citation type="submission" date="2023-03" db="EMBL/GenBank/DDBJ databases">
        <authorList>
            <person name="Cleenwerck I."/>
        </authorList>
    </citation>
    <scope>NUCLEOTIDE SEQUENCE</scope>
    <source>
        <strain evidence="2">LMG 32879</strain>
    </source>
</reference>
<keyword evidence="2" id="KW-0808">Transferase</keyword>
<dbReference type="EMBL" id="CATKSH010000017">
    <property type="protein sequence ID" value="CAI9121560.1"/>
    <property type="molecule type" value="Genomic_DNA"/>
</dbReference>
<keyword evidence="3" id="KW-1185">Reference proteome</keyword>
<dbReference type="PANTHER" id="PTHR43190:SF3">
    <property type="entry name" value="N-ACETYL-D-GLUCOSAMINE KINASE"/>
    <property type="match status" value="1"/>
</dbReference>